<feature type="domain" description="Nudix hydrolase" evidence="10">
    <location>
        <begin position="102"/>
        <end position="236"/>
    </location>
</feature>
<keyword evidence="7" id="KW-0694">RNA-binding</keyword>
<comment type="similarity">
    <text evidence="3">Belongs to the Nudix hydrolase family. DCP2 subfamily.</text>
</comment>
<dbReference type="CDD" id="cd03672">
    <property type="entry name" value="NUDIX_Dcp2p_Nudt20"/>
    <property type="match status" value="1"/>
</dbReference>
<evidence type="ECO:0000313" key="12">
    <source>
        <dbReference type="Proteomes" id="UP000398389"/>
    </source>
</evidence>
<sequence>MSIPSNFSYKSISLVQALQDLAVRFIINAPQEDVEKPERLCFQLEEAQWFYEDFVRVENPSFPSMRLKSFSEHLFRVCPILNTFISNSDLSSAIGLFQNYKSIIPVRGAIILNKKMTKVLMVKGWKSNATWGFPRGKINKDEPDDVCAIREVFEEIGFDISPYLVPEDFIDITIRQKNFKLYIIRGVPGNTKFCPQTRKEISKIEWHDVKTLPAFSSESKVENVNQYFLVAPFMQELAKYIAQKRGLPSSISQSEAEALKNLLGVTSPNQQGVNSNIPVDKDAAAAELLSILKSTDTKTQSSDKNVLMGLLKNSTANTPSVSTPHAEMDHAKELLSLLKTEMDRLKEEDALHKATQNQIPYSNIPTGVPPYISPQVLPPQPGAYVNNMGYFMPPNVPVQMMPYNGMVPYPPPMFGIPVPGPPPPPPQSQQMLGQPPNVLGSPMIANSFPQQTSQPPLQLVPPSTSLTSSLPEAPHPPTSATLLALLAKNKGKKHTPKSPTASITQAPIKQVNHSSASGSSSKALLSLLHKPKIAAPTPPVPPEFPAPPPVLDENKNKADSVSLLNILKSKLPDSVPEIDPQEIIENGNSETDVKPNSSQTLLNMLKGTSSEPLNTLEPSNISSFPTLSSIESTLPPVEPTPAPRDSASAALLDLIRQNDNTPSPRAATPVNNGISIKDAIFKSFVQQKQQPQAAAQAPLQVDTQSVTASPRVSGFFTVSDLESNYSPAPAHSTLYNNEPTLNNSAPTDVSTVSNAGKDLLNLIQHGSSNASVSNLPTAISSNTSTISAAPSVSENLSSDSSKSESSQQLLSAIFASAPSAPSPSISSPVANGNAGNELLSLLKKGSATNTPQPVSQPTVLPEGQSLIRMPSPTQVITGLPDANVAIEAATLPAVQPKEDNAKSQSKALLDFLREYSSGSLNTR</sequence>
<dbReference type="InterPro" id="IPR036189">
    <property type="entry name" value="DCP2_BoxA_sf"/>
</dbReference>
<dbReference type="SUPFAM" id="SSF140586">
    <property type="entry name" value="Dcp2 domain-like"/>
    <property type="match status" value="1"/>
</dbReference>
<keyword evidence="6" id="KW-0378">Hydrolase</keyword>
<dbReference type="Pfam" id="PF00293">
    <property type="entry name" value="NUDIX"/>
    <property type="match status" value="1"/>
</dbReference>
<feature type="compositionally biased region" description="Polar residues" evidence="9">
    <location>
        <begin position="846"/>
        <end position="858"/>
    </location>
</feature>
<dbReference type="AlphaFoldDB" id="A0A5E8BLV1"/>
<dbReference type="GO" id="GO:0030145">
    <property type="term" value="F:manganese ion binding"/>
    <property type="evidence" value="ECO:0007669"/>
    <property type="project" value="InterPro"/>
</dbReference>
<dbReference type="GO" id="GO:0140933">
    <property type="term" value="F:5'-(N(7)-methylguanosine 5'-triphospho)-[mRNA] hydrolase activity"/>
    <property type="evidence" value="ECO:0007669"/>
    <property type="project" value="InterPro"/>
</dbReference>
<dbReference type="InterPro" id="IPR044099">
    <property type="entry name" value="Dcp2_NUDIX"/>
</dbReference>
<dbReference type="GeneID" id="43582072"/>
<keyword evidence="8" id="KW-0464">Manganese</keyword>
<feature type="region of interest" description="Disordered" evidence="9">
    <location>
        <begin position="846"/>
        <end position="865"/>
    </location>
</feature>
<dbReference type="GO" id="GO:0000290">
    <property type="term" value="P:deadenylation-dependent decapping of nuclear-transcribed mRNA"/>
    <property type="evidence" value="ECO:0007669"/>
    <property type="project" value="InterPro"/>
</dbReference>
<keyword evidence="12" id="KW-1185">Reference proteome</keyword>
<keyword evidence="4" id="KW-0963">Cytoplasm</keyword>
<name>A0A5E8BLV1_9ASCO</name>
<dbReference type="PROSITE" id="PS51462">
    <property type="entry name" value="NUDIX"/>
    <property type="match status" value="1"/>
</dbReference>
<dbReference type="RefSeq" id="XP_031853863.1">
    <property type="nucleotide sequence ID" value="XM_031997972.1"/>
</dbReference>
<gene>
    <name evidence="11" type="ORF">SAPINGB_P003254</name>
</gene>
<dbReference type="PANTHER" id="PTHR23114">
    <property type="entry name" value="M7GPPPN-MRNA HYDROLASE"/>
    <property type="match status" value="1"/>
</dbReference>
<dbReference type="OrthoDB" id="18996at2759"/>
<dbReference type="Pfam" id="PF05026">
    <property type="entry name" value="DCP2"/>
    <property type="match status" value="1"/>
</dbReference>
<evidence type="ECO:0000256" key="6">
    <source>
        <dbReference type="ARBA" id="ARBA00022801"/>
    </source>
</evidence>
<dbReference type="EMBL" id="CABVLU010000002">
    <property type="protein sequence ID" value="VVT51911.1"/>
    <property type="molecule type" value="Genomic_DNA"/>
</dbReference>
<evidence type="ECO:0000313" key="11">
    <source>
        <dbReference type="EMBL" id="VVT51911.1"/>
    </source>
</evidence>
<dbReference type="Gene3D" id="3.90.79.10">
    <property type="entry name" value="Nucleoside Triphosphate Pyrophosphohydrolase"/>
    <property type="match status" value="1"/>
</dbReference>
<dbReference type="Gene3D" id="1.10.10.1050">
    <property type="entry name" value="Dcp2, box A domain"/>
    <property type="match status" value="1"/>
</dbReference>
<organism evidence="11 12">
    <name type="scientific">Magnusiomyces paraingens</name>
    <dbReference type="NCBI Taxonomy" id="2606893"/>
    <lineage>
        <taxon>Eukaryota</taxon>
        <taxon>Fungi</taxon>
        <taxon>Dikarya</taxon>
        <taxon>Ascomycota</taxon>
        <taxon>Saccharomycotina</taxon>
        <taxon>Dipodascomycetes</taxon>
        <taxon>Dipodascales</taxon>
        <taxon>Dipodascaceae</taxon>
        <taxon>Magnusiomyces</taxon>
    </lineage>
</organism>
<evidence type="ECO:0000256" key="5">
    <source>
        <dbReference type="ARBA" id="ARBA00022723"/>
    </source>
</evidence>
<comment type="cofactor">
    <cofactor evidence="1">
        <name>Mn(2+)</name>
        <dbReference type="ChEBI" id="CHEBI:29035"/>
    </cofactor>
</comment>
<dbReference type="InterPro" id="IPR000086">
    <property type="entry name" value="NUDIX_hydrolase_dom"/>
</dbReference>
<reference evidence="11 12" key="1">
    <citation type="submission" date="2019-09" db="EMBL/GenBank/DDBJ databases">
        <authorList>
            <person name="Brejova B."/>
        </authorList>
    </citation>
    <scope>NUCLEOTIDE SEQUENCE [LARGE SCALE GENOMIC DNA]</scope>
</reference>
<dbReference type="GO" id="GO:0003723">
    <property type="term" value="F:RNA binding"/>
    <property type="evidence" value="ECO:0007669"/>
    <property type="project" value="UniProtKB-KW"/>
</dbReference>
<evidence type="ECO:0000256" key="2">
    <source>
        <dbReference type="ARBA" id="ARBA00004496"/>
    </source>
</evidence>
<comment type="subcellular location">
    <subcellularLocation>
        <location evidence="2">Cytoplasm</location>
    </subcellularLocation>
</comment>
<evidence type="ECO:0000259" key="10">
    <source>
        <dbReference type="PROSITE" id="PS51462"/>
    </source>
</evidence>
<dbReference type="FunFam" id="3.90.79.10:FF:000003">
    <property type="entry name" value="M7GpppN-mRNA hydrolase isoform 2"/>
    <property type="match status" value="1"/>
</dbReference>
<dbReference type="PROSITE" id="PS00893">
    <property type="entry name" value="NUDIX_BOX"/>
    <property type="match status" value="1"/>
</dbReference>
<dbReference type="GO" id="GO:0000932">
    <property type="term" value="C:P-body"/>
    <property type="evidence" value="ECO:0007669"/>
    <property type="project" value="TreeGrafter"/>
</dbReference>
<evidence type="ECO:0000256" key="8">
    <source>
        <dbReference type="ARBA" id="ARBA00023211"/>
    </source>
</evidence>
<evidence type="ECO:0000256" key="4">
    <source>
        <dbReference type="ARBA" id="ARBA00022490"/>
    </source>
</evidence>
<evidence type="ECO:0000256" key="1">
    <source>
        <dbReference type="ARBA" id="ARBA00001936"/>
    </source>
</evidence>
<dbReference type="PANTHER" id="PTHR23114:SF17">
    <property type="entry name" value="M7GPPPN-MRNA HYDROLASE"/>
    <property type="match status" value="1"/>
</dbReference>
<protein>
    <recommendedName>
        <fullName evidence="10">Nudix hydrolase domain-containing protein</fullName>
    </recommendedName>
</protein>
<evidence type="ECO:0000256" key="7">
    <source>
        <dbReference type="ARBA" id="ARBA00022884"/>
    </source>
</evidence>
<feature type="compositionally biased region" description="Low complexity" evidence="9">
    <location>
        <begin position="447"/>
        <end position="471"/>
    </location>
</feature>
<keyword evidence="5" id="KW-0479">Metal-binding</keyword>
<feature type="region of interest" description="Disordered" evidence="9">
    <location>
        <begin position="443"/>
        <end position="474"/>
    </location>
</feature>
<dbReference type="Proteomes" id="UP000398389">
    <property type="component" value="Unassembled WGS sequence"/>
</dbReference>
<dbReference type="SUPFAM" id="SSF55811">
    <property type="entry name" value="Nudix"/>
    <property type="match status" value="1"/>
</dbReference>
<proteinExistence type="inferred from homology"/>
<dbReference type="InterPro" id="IPR015797">
    <property type="entry name" value="NUDIX_hydrolase-like_dom_sf"/>
</dbReference>
<evidence type="ECO:0000256" key="3">
    <source>
        <dbReference type="ARBA" id="ARBA00005279"/>
    </source>
</evidence>
<evidence type="ECO:0000256" key="9">
    <source>
        <dbReference type="SAM" id="MobiDB-lite"/>
    </source>
</evidence>
<dbReference type="InterPro" id="IPR020084">
    <property type="entry name" value="NUDIX_hydrolase_CS"/>
</dbReference>
<dbReference type="GO" id="GO:0000184">
    <property type="term" value="P:nuclear-transcribed mRNA catabolic process, nonsense-mediated decay"/>
    <property type="evidence" value="ECO:0007669"/>
    <property type="project" value="InterPro"/>
</dbReference>
<dbReference type="SMART" id="SM01125">
    <property type="entry name" value="DCP2"/>
    <property type="match status" value="1"/>
</dbReference>
<accession>A0A5E8BLV1</accession>
<dbReference type="InterPro" id="IPR007722">
    <property type="entry name" value="DCP2_BoxA"/>
</dbReference>